<dbReference type="NCBIfam" id="TIGR04370">
    <property type="entry name" value="glyco_rpt_poly"/>
    <property type="match status" value="1"/>
</dbReference>
<name>A0A5J5GZM5_9BACI</name>
<dbReference type="AlphaFoldDB" id="A0A5J5GZM5"/>
<dbReference type="EMBL" id="VYKL01000048">
    <property type="protein sequence ID" value="KAA9013819.1"/>
    <property type="molecule type" value="Genomic_DNA"/>
</dbReference>
<reference evidence="2 3" key="1">
    <citation type="submission" date="2019-09" db="EMBL/GenBank/DDBJ databases">
        <title>Whole genome sequences of isolates from the Mars Exploration Rovers.</title>
        <authorList>
            <person name="Seuylemezian A."/>
            <person name="Vaishampayan P."/>
        </authorList>
    </citation>
    <scope>NUCLEOTIDE SEQUENCE [LARGE SCALE GENOMIC DNA]</scope>
    <source>
        <strain evidence="2 3">MER_TA_151</strain>
    </source>
</reference>
<protein>
    <submittedName>
        <fullName evidence="2">Oligosaccharide repeat unit polymerase</fullName>
    </submittedName>
</protein>
<evidence type="ECO:0000313" key="3">
    <source>
        <dbReference type="Proteomes" id="UP000326671"/>
    </source>
</evidence>
<organism evidence="2 3">
    <name type="scientific">Niallia endozanthoxylica</name>
    <dbReference type="NCBI Taxonomy" id="2036016"/>
    <lineage>
        <taxon>Bacteria</taxon>
        <taxon>Bacillati</taxon>
        <taxon>Bacillota</taxon>
        <taxon>Bacilli</taxon>
        <taxon>Bacillales</taxon>
        <taxon>Bacillaceae</taxon>
        <taxon>Niallia</taxon>
    </lineage>
</organism>
<comment type="caution">
    <text evidence="2">The sequence shown here is derived from an EMBL/GenBank/DDBJ whole genome shotgun (WGS) entry which is preliminary data.</text>
</comment>
<feature type="transmembrane region" description="Helical" evidence="1">
    <location>
        <begin position="97"/>
        <end position="116"/>
    </location>
</feature>
<gene>
    <name evidence="2" type="ORF">F4V44_24450</name>
</gene>
<feature type="transmembrane region" description="Helical" evidence="1">
    <location>
        <begin position="152"/>
        <end position="169"/>
    </location>
</feature>
<dbReference type="OrthoDB" id="3010275at2"/>
<accession>A0A5J5GZM5</accession>
<feature type="transmembrane region" description="Helical" evidence="1">
    <location>
        <begin position="181"/>
        <end position="207"/>
    </location>
</feature>
<keyword evidence="3" id="KW-1185">Reference proteome</keyword>
<feature type="transmembrane region" description="Helical" evidence="1">
    <location>
        <begin position="227"/>
        <end position="245"/>
    </location>
</feature>
<evidence type="ECO:0000256" key="1">
    <source>
        <dbReference type="SAM" id="Phobius"/>
    </source>
</evidence>
<feature type="transmembrane region" description="Helical" evidence="1">
    <location>
        <begin position="365"/>
        <end position="381"/>
    </location>
</feature>
<dbReference type="Proteomes" id="UP000326671">
    <property type="component" value="Unassembled WGS sequence"/>
</dbReference>
<proteinExistence type="predicted"/>
<feature type="transmembrane region" description="Helical" evidence="1">
    <location>
        <begin position="387"/>
        <end position="406"/>
    </location>
</feature>
<keyword evidence="1" id="KW-0812">Transmembrane</keyword>
<keyword evidence="1" id="KW-1133">Transmembrane helix</keyword>
<sequence length="421" mass="46966">MLVLPTTVLVILTILFRLQAKTWIAPAPIFAAYWTVSIVFPLLFAPSDYLVSPSAIWWIDASVLCLGIGSMVSRISKRELPDTHEINEFTNYKLRNINRIVLFFSFLGILGAVYYVQQLGYGLGIFFSIDTLTNVASSVSESRYIKRSNPPALYTLLLCFTYAACYLGGMLRSLRATKIAFIPFIPIILTASVNTTKALIIFPVFLWIAGWLSMRVRLGKLNIPARLFLQLSIVGIFLTGIFVWLSMLRYQMFSLSGLKFIFDRLTVYYVGYLAGFSEWFVSSAYAINNIGMGAFTFAGVFDVLGIKARSAGIFTEGVSVGDSGTNIFTIFRYLIEDLTLPGSLVYLFLIGIIAGKAFESTRRGSFVALPILAMFYLQVLFSNTTTVYGYNTMIASSLIIFIYITLKQTKFPKVILGNKSS</sequence>
<feature type="transmembrane region" description="Helical" evidence="1">
    <location>
        <begin position="338"/>
        <end position="358"/>
    </location>
</feature>
<evidence type="ECO:0000313" key="2">
    <source>
        <dbReference type="EMBL" id="KAA9013819.1"/>
    </source>
</evidence>
<feature type="transmembrane region" description="Helical" evidence="1">
    <location>
        <begin position="266"/>
        <end position="287"/>
    </location>
</feature>
<feature type="transmembrane region" description="Helical" evidence="1">
    <location>
        <begin position="55"/>
        <end position="76"/>
    </location>
</feature>
<keyword evidence="1" id="KW-0472">Membrane</keyword>
<dbReference type="RefSeq" id="WP_150442623.1">
    <property type="nucleotide sequence ID" value="NZ_VYKL01000048.1"/>
</dbReference>